<dbReference type="VEuPathDB" id="VectorBase:AALB20_033607"/>
<dbReference type="InterPro" id="IPR041677">
    <property type="entry name" value="DNA2/NAM7_AAA_11"/>
</dbReference>
<reference evidence="16" key="2">
    <citation type="submission" date="2022-08" db="UniProtKB">
        <authorList>
            <consortium name="EnsemblMetazoa"/>
        </authorList>
    </citation>
    <scope>IDENTIFICATION</scope>
    <source>
        <strain evidence="16">STECLA/ALBI9_A</strain>
    </source>
</reference>
<keyword evidence="9" id="KW-0805">Transcription regulation</keyword>
<dbReference type="SUPFAM" id="SSF52540">
    <property type="entry name" value="P-loop containing nucleoside triphosphate hydrolases"/>
    <property type="match status" value="1"/>
</dbReference>
<evidence type="ECO:0000313" key="16">
    <source>
        <dbReference type="EnsemblMetazoa" id="AALB006053-PA"/>
    </source>
</evidence>
<dbReference type="Gene3D" id="3.40.50.300">
    <property type="entry name" value="P-loop containing nucleotide triphosphate hydrolases"/>
    <property type="match status" value="2"/>
</dbReference>
<comment type="similarity">
    <text evidence="4">Belongs to the RRM NELF-E family.</text>
</comment>
<feature type="compositionally biased region" description="Basic and acidic residues" evidence="14">
    <location>
        <begin position="1182"/>
        <end position="1200"/>
    </location>
</feature>
<evidence type="ECO:0000256" key="9">
    <source>
        <dbReference type="ARBA" id="ARBA00023015"/>
    </source>
</evidence>
<feature type="region of interest" description="Disordered" evidence="14">
    <location>
        <begin position="29"/>
        <end position="185"/>
    </location>
</feature>
<dbReference type="SUPFAM" id="SSF54928">
    <property type="entry name" value="RNA-binding domain, RBD"/>
    <property type="match status" value="1"/>
</dbReference>
<evidence type="ECO:0000256" key="2">
    <source>
        <dbReference type="ARBA" id="ARBA00004286"/>
    </source>
</evidence>
<dbReference type="Pfam" id="PF00076">
    <property type="entry name" value="RRM_1"/>
    <property type="match status" value="1"/>
</dbReference>
<dbReference type="Gene3D" id="3.30.70.330">
    <property type="match status" value="1"/>
</dbReference>
<evidence type="ECO:0000256" key="12">
    <source>
        <dbReference type="ARBA" id="ARBA00054796"/>
    </source>
</evidence>
<dbReference type="CDD" id="cd18808">
    <property type="entry name" value="SF1_C_Upf1"/>
    <property type="match status" value="1"/>
</dbReference>
<dbReference type="EnsemblMetazoa" id="AALB006053-RA">
    <property type="protein sequence ID" value="AALB006053-PA"/>
    <property type="gene ID" value="AALB006053"/>
</dbReference>
<dbReference type="PANTHER" id="PTHR10887">
    <property type="entry name" value="DNA2/NAM7 HELICASE FAMILY"/>
    <property type="match status" value="1"/>
</dbReference>
<feature type="compositionally biased region" description="Polar residues" evidence="14">
    <location>
        <begin position="96"/>
        <end position="110"/>
    </location>
</feature>
<dbReference type="Pfam" id="PF10241">
    <property type="entry name" value="KxDL"/>
    <property type="match status" value="1"/>
</dbReference>
<keyword evidence="17" id="KW-1185">Reference proteome</keyword>
<dbReference type="VEuPathDB" id="VectorBase:AALB006053"/>
<dbReference type="STRING" id="7167.A0A182FHR0"/>
<evidence type="ECO:0000256" key="5">
    <source>
        <dbReference type="ARBA" id="ARBA00014464"/>
    </source>
</evidence>
<dbReference type="InterPro" id="IPR000504">
    <property type="entry name" value="RRM_dom"/>
</dbReference>
<dbReference type="GO" id="GO:0003723">
    <property type="term" value="F:RNA binding"/>
    <property type="evidence" value="ECO:0007669"/>
    <property type="project" value="UniProtKB-UniRule"/>
</dbReference>
<feature type="region of interest" description="Disordered" evidence="14">
    <location>
        <begin position="436"/>
        <end position="482"/>
    </location>
</feature>
<feature type="compositionally biased region" description="Basic and acidic residues" evidence="14">
    <location>
        <begin position="81"/>
        <end position="95"/>
    </location>
</feature>
<comment type="similarity">
    <text evidence="3">Belongs to the KXD1 family.</text>
</comment>
<dbReference type="InterPro" id="IPR041679">
    <property type="entry name" value="DNA2/NAM7-like_C"/>
</dbReference>
<name>A0A182FHR0_ANOAL</name>
<dbReference type="GO" id="GO:0031380">
    <property type="term" value="C:nuclear RNA-directed RNA polymerase complex"/>
    <property type="evidence" value="ECO:0007669"/>
    <property type="project" value="TreeGrafter"/>
</dbReference>
<sequence>MVYIHFPSNLTEEELMLQAKYAMLRKKKKALQALKAPKPEPEKPVLPKRPADARDAREVARKLLKSGAIQAIQKPQPKQDSSFKRPKGQERKRSQSELSPTTTQYQSFGTASAEYESGSSSHSPTAGTSSFSSVDRPSSPVDKEPSRVQNLYQQFTNEREKEDQSERLKTPDGAKERPRSGNTVYVSGNKVTEDFLKKHFSDYGDILNISMEIEKGRGFITFSNTESADKAINELHSKTVGGILLQVQLARRQPQISPINEAGSSAVWSALATNRSQKGKHKDNRELVCYDHEDHQRMMNSEMSSSMHSGRPESEFSIECFQNYTAAEVFVQGLAGLVNQTDVEVMIRAQKQMLQRFEKTNEMLLNCNALSASRMKIATDDFKKHTKLLHDMKKDLDYIFRKIRMIKTKVGNQYPAAFAEAEAKAKPICFDEEEEIDTASRAETLDERKDRPGEGSSGCATPSKGTSSKTGRSDEKAAVAGTSSMSDNLKGLLDDEDDDWFDKDEDDFVVKKADKAEPSECAADSAGCSATITDLLDNLKCFSAAVGQVEMLEVLIKFFAQVKLYHPLNHAAIALCKHLHENSKDIDAPLRDRLAPISAKRDDEWQGKMTIYPSIRELNEIEGPPEDLKRNIVKGKFESVQHYLEVHLNLLKEDFMIPLRTSLQQYRLHVSTYGTDKPFMNENVRIHHPVVLLLPAQISRRSQKEQLIIVDLDPTGRGFSNLSARYNRLDLSTTKRFMQGSLLLFSSGPTLNDLIVAIVSHRNSDDLKNGFIYVEIIRFDQQNPLYEGYDIFNHPLLMVESEIFFEPYHQVFNALVRLRADSFPLKSYIVDVEQTSISVPEYALERPFRYADIEFDLKKPDGWPTDALCQALGLNRSQYEAYQLALSNRFALIQGPPGTGKTFMGLKIVETLLINTDRQILLVCVTNHALDQFLAGVTRYTDSVVRMGNQSKHPLLDMYNIKQLNEEQPMDKWVRTAYYNTKQDYLALLEEFEELQRSQDISNELRQSMVQCMDKLQQASRRLNELNQVSTLKAIRNVRVIAMTTTFAARNRVLLELLGTPIVIIEEAAEVLEAHIIASLTVRTQHCILIGDHKQLRPTTSTYVLSAHYKLDLSLFERMINNKFSVATLAVQHRMRPEIANLLRPTIYRILHDAESVSEYPSIVGMQHNLFFLMHNSPEGGTRSRDDQPPTEGEQHDEKSKRNHFECKFVLALCEYLLAQGPYTPDDITILTAYNGQLMQFLTERKTRPVLQRVRIAVIDNFQGEESKIVLLSLVRSSSTNLTGGDTIGFLAHENRICVALSRAREGLYIVGNMGLLTRCSKKWTQIERTLKEQAAIGESIALRCQLHGTIAEVKSPDVLEQFNRGNKCVCSLSAIQS</sequence>
<dbReference type="GO" id="GO:0031048">
    <property type="term" value="P:regulatory ncRNA-mediated heterochromatin formation"/>
    <property type="evidence" value="ECO:0007669"/>
    <property type="project" value="TreeGrafter"/>
</dbReference>
<dbReference type="Pfam" id="PF13086">
    <property type="entry name" value="AAA_11"/>
    <property type="match status" value="1"/>
</dbReference>
<dbReference type="FunFam" id="3.40.50.300:FF:000742">
    <property type="entry name" value="NFX1-type zinc finger-containing protein 1"/>
    <property type="match status" value="1"/>
</dbReference>
<evidence type="ECO:0000256" key="1">
    <source>
        <dbReference type="ARBA" id="ARBA00004123"/>
    </source>
</evidence>
<evidence type="ECO:0000256" key="8">
    <source>
        <dbReference type="ARBA" id="ARBA00022884"/>
    </source>
</evidence>
<feature type="compositionally biased region" description="Basic and acidic residues" evidence="14">
    <location>
        <begin position="438"/>
        <end position="453"/>
    </location>
</feature>
<dbReference type="Proteomes" id="UP000069272">
    <property type="component" value="Chromosome 3L"/>
</dbReference>
<evidence type="ECO:0000259" key="15">
    <source>
        <dbReference type="PROSITE" id="PS50102"/>
    </source>
</evidence>
<dbReference type="PROSITE" id="PS50102">
    <property type="entry name" value="RRM"/>
    <property type="match status" value="1"/>
</dbReference>
<reference evidence="16 17" key="1">
    <citation type="journal article" date="2017" name="G3 (Bethesda)">
        <title>The Physical Genome Mapping of Anopheles albimanus Corrected Scaffold Misassemblies and Identified Interarm Rearrangements in Genus Anopheles.</title>
        <authorList>
            <person name="Artemov G.N."/>
            <person name="Peery A.N."/>
            <person name="Jiang X."/>
            <person name="Tu Z."/>
            <person name="Stegniy V.N."/>
            <person name="Sharakhova M.V."/>
            <person name="Sharakhov I.V."/>
        </authorList>
    </citation>
    <scope>NUCLEOTIDE SEQUENCE [LARGE SCALE GENOMIC DNA]</scope>
    <source>
        <strain evidence="16 17">ALBI9_A</strain>
    </source>
</reference>
<dbReference type="Pfam" id="PF25396">
    <property type="entry name" value="ZNFX1"/>
    <property type="match status" value="1"/>
</dbReference>
<dbReference type="InterPro" id="IPR057373">
    <property type="entry name" value="ZNFX1"/>
</dbReference>
<evidence type="ECO:0000313" key="17">
    <source>
        <dbReference type="Proteomes" id="UP000069272"/>
    </source>
</evidence>
<dbReference type="CDD" id="cd17936">
    <property type="entry name" value="EEXXEc_NFX1"/>
    <property type="match status" value="1"/>
</dbReference>
<evidence type="ECO:0000256" key="10">
    <source>
        <dbReference type="ARBA" id="ARBA00023163"/>
    </source>
</evidence>
<comment type="function">
    <text evidence="12">Essential component of the NELF complex, a complex that negatively regulates the elongation of transcription by RNA polymerase II by RNA polymerase II. The NELF complex, which acts via an association with the DSIF complex, causes transcriptional pausing.</text>
</comment>
<keyword evidence="7" id="KW-0678">Repressor</keyword>
<evidence type="ECO:0000256" key="6">
    <source>
        <dbReference type="ARBA" id="ARBA00022454"/>
    </source>
</evidence>
<dbReference type="GO" id="GO:0005694">
    <property type="term" value="C:chromosome"/>
    <property type="evidence" value="ECO:0007669"/>
    <property type="project" value="UniProtKB-SubCell"/>
</dbReference>
<dbReference type="InterPro" id="IPR047187">
    <property type="entry name" value="SF1_C_Upf1"/>
</dbReference>
<dbReference type="PANTHER" id="PTHR10887:SF341">
    <property type="entry name" value="NFX1-TYPE ZINC FINGER-CONTAINING PROTEIN 1"/>
    <property type="match status" value="1"/>
</dbReference>
<feature type="region of interest" description="Disordered" evidence="14">
    <location>
        <begin position="1178"/>
        <end position="1200"/>
    </location>
</feature>
<feature type="compositionally biased region" description="Low complexity" evidence="14">
    <location>
        <begin position="111"/>
        <end position="140"/>
    </location>
</feature>
<dbReference type="InterPro" id="IPR019371">
    <property type="entry name" value="KxDL_dom"/>
</dbReference>
<dbReference type="FunFam" id="3.30.70.330:FF:000448">
    <property type="entry name" value="Negative elongation factor E"/>
    <property type="match status" value="1"/>
</dbReference>
<organism evidence="16 17">
    <name type="scientific">Anopheles albimanus</name>
    <name type="common">New world malaria mosquito</name>
    <dbReference type="NCBI Taxonomy" id="7167"/>
    <lineage>
        <taxon>Eukaryota</taxon>
        <taxon>Metazoa</taxon>
        <taxon>Ecdysozoa</taxon>
        <taxon>Arthropoda</taxon>
        <taxon>Hexapoda</taxon>
        <taxon>Insecta</taxon>
        <taxon>Pterygota</taxon>
        <taxon>Neoptera</taxon>
        <taxon>Endopterygota</taxon>
        <taxon>Diptera</taxon>
        <taxon>Nematocera</taxon>
        <taxon>Culicoidea</taxon>
        <taxon>Culicidae</taxon>
        <taxon>Anophelinae</taxon>
        <taxon>Anopheles</taxon>
    </lineage>
</organism>
<feature type="compositionally biased region" description="Basic and acidic residues" evidence="14">
    <location>
        <begin position="37"/>
        <end position="61"/>
    </location>
</feature>
<dbReference type="GO" id="GO:0004386">
    <property type="term" value="F:helicase activity"/>
    <property type="evidence" value="ECO:0007669"/>
    <property type="project" value="InterPro"/>
</dbReference>
<evidence type="ECO:0000256" key="11">
    <source>
        <dbReference type="ARBA" id="ARBA00023242"/>
    </source>
</evidence>
<accession>A0A182FHR0</accession>
<feature type="compositionally biased region" description="Polar residues" evidence="14">
    <location>
        <begin position="147"/>
        <end position="156"/>
    </location>
</feature>
<evidence type="ECO:0000256" key="3">
    <source>
        <dbReference type="ARBA" id="ARBA00005913"/>
    </source>
</evidence>
<keyword evidence="8" id="KW-0694">RNA-binding</keyword>
<evidence type="ECO:0000256" key="7">
    <source>
        <dbReference type="ARBA" id="ARBA00022491"/>
    </source>
</evidence>
<feature type="compositionally biased region" description="Basic and acidic residues" evidence="14">
    <location>
        <begin position="157"/>
        <end position="179"/>
    </location>
</feature>
<evidence type="ECO:0000256" key="4">
    <source>
        <dbReference type="ARBA" id="ARBA00006120"/>
    </source>
</evidence>
<dbReference type="InterPro" id="IPR027417">
    <property type="entry name" value="P-loop_NTPase"/>
</dbReference>
<comment type="subcellular location">
    <subcellularLocation>
        <location evidence="2">Chromosome</location>
    </subcellularLocation>
    <subcellularLocation>
        <location evidence="1">Nucleus</location>
    </subcellularLocation>
</comment>
<comment type="subunit">
    <text evidence="13">Component of the NELF complex, which is at least composed of TH1/NELF-D and NELF-E.</text>
</comment>
<keyword evidence="6" id="KW-0158">Chromosome</keyword>
<keyword evidence="10" id="KW-0804">Transcription</keyword>
<dbReference type="InterPro" id="IPR035979">
    <property type="entry name" value="RBD_domain_sf"/>
</dbReference>
<dbReference type="VEuPathDB" id="VectorBase:AALB20_035233"/>
<dbReference type="InterPro" id="IPR012677">
    <property type="entry name" value="Nucleotide-bd_a/b_plait_sf"/>
</dbReference>
<evidence type="ECO:0000256" key="14">
    <source>
        <dbReference type="SAM" id="MobiDB-lite"/>
    </source>
</evidence>
<protein>
    <recommendedName>
        <fullName evidence="5">Negative elongation factor E</fullName>
    </recommendedName>
</protein>
<dbReference type="InterPro" id="IPR045055">
    <property type="entry name" value="DNA2/NAM7-like"/>
</dbReference>
<dbReference type="Pfam" id="PF13087">
    <property type="entry name" value="AAA_12"/>
    <property type="match status" value="1"/>
</dbReference>
<proteinExistence type="inferred from homology"/>
<feature type="compositionally biased region" description="Polar residues" evidence="14">
    <location>
        <begin position="458"/>
        <end position="470"/>
    </location>
</feature>
<evidence type="ECO:0000256" key="13">
    <source>
        <dbReference type="ARBA" id="ARBA00065269"/>
    </source>
</evidence>
<feature type="domain" description="RRM" evidence="15">
    <location>
        <begin position="182"/>
        <end position="252"/>
    </location>
</feature>
<keyword evidence="11" id="KW-0539">Nucleus</keyword>
<dbReference type="SMART" id="SM00360">
    <property type="entry name" value="RRM"/>
    <property type="match status" value="1"/>
</dbReference>
<dbReference type="VEuPathDB" id="VectorBase:AALB20_036730"/>